<proteinExistence type="predicted"/>
<dbReference type="PROSITE" id="PS51465">
    <property type="entry name" value="KAZAL_2"/>
    <property type="match status" value="1"/>
</dbReference>
<protein>
    <recommendedName>
        <fullName evidence="1">Kazal-like domain-containing protein</fullName>
    </recommendedName>
</protein>
<name>A0A0N1IQ75_PAPMA</name>
<reference evidence="2 3" key="1">
    <citation type="journal article" date="2015" name="Nat. Commun.">
        <title>Outbred genome sequencing and CRISPR/Cas9 gene editing in butterflies.</title>
        <authorList>
            <person name="Li X."/>
            <person name="Fan D."/>
            <person name="Zhang W."/>
            <person name="Liu G."/>
            <person name="Zhang L."/>
            <person name="Zhao L."/>
            <person name="Fang X."/>
            <person name="Chen L."/>
            <person name="Dong Y."/>
            <person name="Chen Y."/>
            <person name="Ding Y."/>
            <person name="Zhao R."/>
            <person name="Feng M."/>
            <person name="Zhu Y."/>
            <person name="Feng Y."/>
            <person name="Jiang X."/>
            <person name="Zhu D."/>
            <person name="Xiang H."/>
            <person name="Feng X."/>
            <person name="Li S."/>
            <person name="Wang J."/>
            <person name="Zhang G."/>
            <person name="Kronforst M.R."/>
            <person name="Wang W."/>
        </authorList>
    </citation>
    <scope>NUCLEOTIDE SEQUENCE [LARGE SCALE GENOMIC DNA]</scope>
    <source>
        <strain evidence="2">Ya'a_city_454_Pm</strain>
        <tissue evidence="2">Whole body</tissue>
    </source>
</reference>
<evidence type="ECO:0000313" key="3">
    <source>
        <dbReference type="Proteomes" id="UP000053240"/>
    </source>
</evidence>
<dbReference type="Gene3D" id="3.30.60.30">
    <property type="match status" value="1"/>
</dbReference>
<dbReference type="InterPro" id="IPR002350">
    <property type="entry name" value="Kazal_dom"/>
</dbReference>
<sequence length="384" mass="44382">MRPFLRQICLVFNLPMHPLFRQICLIFPSVSDKKETRREISPSVDTVHTPKNNSDVYVTYQEHSELGNDKILEPKKEDIDKNEGIAKTQTDSVTENYGATFEDIVFVPNEKPITRNEDIMNNEEMKIDDVIKRKYLSNGMEEGKLAKTDSPNEHVLFISGKNKEDEEFNIEKETKRNQKTKSIFGDISKDIKKKVNCSSLDCNNNQNPICGGKADRNKIKYRLFLNECYFNKVNCAFKFNLNKYRKVNLTKCEQVAALNFEKPTYKIKTAPIKSSNVNNTRRSFSSRRSLMIDIDGKFCSHSCPVSCTDDYDPRCAVTSNGQMRVFANHCKLDFNSCLYRIVWHARPLSHCVGGRKADMQQNRRFISWMQQAGIIDKRGRLSLH</sequence>
<accession>A0A0N1IQ75</accession>
<organism evidence="2 3">
    <name type="scientific">Papilio machaon</name>
    <name type="common">Old World swallowtail butterfly</name>
    <dbReference type="NCBI Taxonomy" id="76193"/>
    <lineage>
        <taxon>Eukaryota</taxon>
        <taxon>Metazoa</taxon>
        <taxon>Ecdysozoa</taxon>
        <taxon>Arthropoda</taxon>
        <taxon>Hexapoda</taxon>
        <taxon>Insecta</taxon>
        <taxon>Pterygota</taxon>
        <taxon>Neoptera</taxon>
        <taxon>Endopterygota</taxon>
        <taxon>Lepidoptera</taxon>
        <taxon>Glossata</taxon>
        <taxon>Ditrysia</taxon>
        <taxon>Papilionoidea</taxon>
        <taxon>Papilionidae</taxon>
        <taxon>Papilioninae</taxon>
        <taxon>Papilio</taxon>
    </lineage>
</organism>
<dbReference type="AlphaFoldDB" id="A0A0N1IQ75"/>
<dbReference type="Proteomes" id="UP000053240">
    <property type="component" value="Unassembled WGS sequence"/>
</dbReference>
<evidence type="ECO:0000313" key="2">
    <source>
        <dbReference type="EMBL" id="KPJ20228.1"/>
    </source>
</evidence>
<dbReference type="InParanoid" id="A0A0N1IQ75"/>
<dbReference type="EMBL" id="KQ459719">
    <property type="protein sequence ID" value="KPJ20228.1"/>
    <property type="molecule type" value="Genomic_DNA"/>
</dbReference>
<keyword evidence="3" id="KW-1185">Reference proteome</keyword>
<gene>
    <name evidence="2" type="ORF">RR48_01223</name>
</gene>
<feature type="domain" description="Kazal-like" evidence="1">
    <location>
        <begin position="191"/>
        <end position="254"/>
    </location>
</feature>
<evidence type="ECO:0000259" key="1">
    <source>
        <dbReference type="PROSITE" id="PS51465"/>
    </source>
</evidence>